<keyword evidence="1" id="KW-0472">Membrane</keyword>
<keyword evidence="1" id="KW-1133">Transmembrane helix</keyword>
<comment type="caution">
    <text evidence="2">The sequence shown here is derived from an EMBL/GenBank/DDBJ whole genome shotgun (WGS) entry which is preliminary data.</text>
</comment>
<evidence type="ECO:0000256" key="1">
    <source>
        <dbReference type="SAM" id="Phobius"/>
    </source>
</evidence>
<reference evidence="2 3" key="1">
    <citation type="submission" date="2021-01" db="EMBL/GenBank/DDBJ databases">
        <title>Whole genome shotgun sequence of Planotetraspora kaengkrachanensis NBRC 104272.</title>
        <authorList>
            <person name="Komaki H."/>
            <person name="Tamura T."/>
        </authorList>
    </citation>
    <scope>NUCLEOTIDE SEQUENCE [LARGE SCALE GENOMIC DNA]</scope>
    <source>
        <strain evidence="2 3">NBRC 104272</strain>
    </source>
</reference>
<organism evidence="2 3">
    <name type="scientific">Planotetraspora kaengkrachanensis</name>
    <dbReference type="NCBI Taxonomy" id="575193"/>
    <lineage>
        <taxon>Bacteria</taxon>
        <taxon>Bacillati</taxon>
        <taxon>Actinomycetota</taxon>
        <taxon>Actinomycetes</taxon>
        <taxon>Streptosporangiales</taxon>
        <taxon>Streptosporangiaceae</taxon>
        <taxon>Planotetraspora</taxon>
    </lineage>
</organism>
<evidence type="ECO:0000313" key="2">
    <source>
        <dbReference type="EMBL" id="GIG83504.1"/>
    </source>
</evidence>
<evidence type="ECO:0008006" key="4">
    <source>
        <dbReference type="Google" id="ProtNLM"/>
    </source>
</evidence>
<feature type="transmembrane region" description="Helical" evidence="1">
    <location>
        <begin position="12"/>
        <end position="35"/>
    </location>
</feature>
<gene>
    <name evidence="2" type="ORF">Pka01_66310</name>
</gene>
<keyword evidence="3" id="KW-1185">Reference proteome</keyword>
<proteinExistence type="predicted"/>
<evidence type="ECO:0000313" key="3">
    <source>
        <dbReference type="Proteomes" id="UP000630097"/>
    </source>
</evidence>
<dbReference type="RefSeq" id="WP_203886807.1">
    <property type="nucleotide sequence ID" value="NZ_BAABHH010000027.1"/>
</dbReference>
<name>A0A8J3VBC9_9ACTN</name>
<dbReference type="EMBL" id="BONV01000041">
    <property type="protein sequence ID" value="GIG83504.1"/>
    <property type="molecule type" value="Genomic_DNA"/>
</dbReference>
<feature type="transmembrane region" description="Helical" evidence="1">
    <location>
        <begin position="41"/>
        <end position="61"/>
    </location>
</feature>
<dbReference type="Proteomes" id="UP000630097">
    <property type="component" value="Unassembled WGS sequence"/>
</dbReference>
<dbReference type="AlphaFoldDB" id="A0A8J3VBC9"/>
<keyword evidence="1" id="KW-0812">Transmembrane</keyword>
<protein>
    <recommendedName>
        <fullName evidence="4">DUF2530 domain-containing protein</fullName>
    </recommendedName>
</protein>
<accession>A0A8J3VBC9</accession>
<sequence>MAGPTADPVRRLVIFQRVLAGVFLFWLFVSFAIVGSSMTEASWFMPTTAVLGILVGLGQWWGRSQINRALESTPVDRRDAAGDPPQG</sequence>